<sequence>MLGEDIIFTGDFSHSGKQQISGRFRRGELVKLACGMYVPRDTFAGLRPGEKSVLRSGALGISGRVLVGRSAGAMWRLPQVDERHGFQPEVKGRTDAPLPGVINRFCSDAGKTQFTWAGRRIAVTSPELTAIDIARWHGLNEAVIVGDQLANCGLITHTLLIKALAQRRRAAGIATARAAVGLINNLSESPRESEVKAALYENHIHGFRQQVTIISSAGKRIGRLDFFNREHSVGLEYDGHGKTHGQFGTSPDVAREKERARERELVSEGIYLVRVDKDMFASGEWLESLTRALEANRGRCFPQEQVLPPNRHSYTAGWS</sequence>
<dbReference type="AlphaFoldDB" id="A0AAF0YVE3"/>
<evidence type="ECO:0000313" key="2">
    <source>
        <dbReference type="Proteomes" id="UP000234560"/>
    </source>
</evidence>
<name>A0AAF0YVE3_9CORY</name>
<reference evidence="1" key="2">
    <citation type="submission" date="2023-10" db="EMBL/GenBank/DDBJ databases">
        <authorList>
            <person name="Choi B."/>
        </authorList>
    </citation>
    <scope>NUCLEOTIDE SEQUENCE</scope>
    <source>
        <strain evidence="1">UMB0763</strain>
    </source>
</reference>
<organism evidence="1 2">
    <name type="scientific">Corynebacterium pyruviciproducens</name>
    <dbReference type="NCBI Taxonomy" id="598660"/>
    <lineage>
        <taxon>Bacteria</taxon>
        <taxon>Bacillati</taxon>
        <taxon>Actinomycetota</taxon>
        <taxon>Actinomycetes</taxon>
        <taxon>Mycobacteriales</taxon>
        <taxon>Corynebacteriaceae</taxon>
        <taxon>Corynebacterium</taxon>
    </lineage>
</organism>
<accession>A0AAF0YVE3</accession>
<dbReference type="KEGG" id="cpyr:CYJ47_00005"/>
<proteinExistence type="predicted"/>
<protein>
    <recommendedName>
        <fullName evidence="3">DUF559 domain-containing protein</fullName>
    </recommendedName>
</protein>
<gene>
    <name evidence="1" type="ORF">CYJ47_00005</name>
</gene>
<reference evidence="1" key="1">
    <citation type="submission" date="2017-12" db="EMBL/GenBank/DDBJ databases">
        <authorList>
            <person name="Thomas-White K."/>
            <person name="Wolfe A.J."/>
        </authorList>
    </citation>
    <scope>NUCLEOTIDE SEQUENCE</scope>
    <source>
        <strain evidence="1">UMB0763</strain>
    </source>
</reference>
<dbReference type="EMBL" id="CP136958">
    <property type="protein sequence ID" value="WOT02203.1"/>
    <property type="molecule type" value="Genomic_DNA"/>
</dbReference>
<dbReference type="RefSeq" id="WP_143485519.1">
    <property type="nucleotide sequence ID" value="NZ_CAMYCO010000014.1"/>
</dbReference>
<dbReference type="Proteomes" id="UP000234560">
    <property type="component" value="Chromosome"/>
</dbReference>
<evidence type="ECO:0000313" key="1">
    <source>
        <dbReference type="EMBL" id="WOT02203.1"/>
    </source>
</evidence>
<evidence type="ECO:0008006" key="3">
    <source>
        <dbReference type="Google" id="ProtNLM"/>
    </source>
</evidence>